<reference evidence="1 2" key="1">
    <citation type="submission" date="2021-01" db="EMBL/GenBank/DDBJ databases">
        <title>WGS of actinomycetes isolated from Thailand.</title>
        <authorList>
            <person name="Thawai C."/>
        </authorList>
    </citation>
    <scope>NUCLEOTIDE SEQUENCE [LARGE SCALE GENOMIC DNA]</scope>
    <source>
        <strain evidence="1 2">CA1R205</strain>
    </source>
</reference>
<organism evidence="1 2">
    <name type="scientific">Streptomyces coffeae</name>
    <dbReference type="NCBI Taxonomy" id="621382"/>
    <lineage>
        <taxon>Bacteria</taxon>
        <taxon>Bacillati</taxon>
        <taxon>Actinomycetota</taxon>
        <taxon>Actinomycetes</taxon>
        <taxon>Kitasatosporales</taxon>
        <taxon>Streptomycetaceae</taxon>
        <taxon>Streptomyces</taxon>
    </lineage>
</organism>
<sequence length="305" mass="33400">MTFRPLPQVLSAWRAAGLETRPFCEGLALLRARYATIGLSRTLPLDRVMVGIRSEREGAYGGFHHPNQGYRHLQMRALITVSGPLASGLPADSELAALDLLRAYAHNCLHYGSFRSYRLRSDEIVRTQYGVNFRRYDGRTYSAPDLVGSPTTRNLGVVMEGACDREARTITRLTARRLGIARPEGMAAYVFRDVTGILTTADTAALCRPVPRASPAPTEPAASFLESMGKYQASVNARYGRFLADVGREEAADLHTAVLRAMLSGSLTGLSAWLDRRHGPRSFPALFLHPGYPARCAGPPTNPMP</sequence>
<dbReference type="Proteomes" id="UP000634229">
    <property type="component" value="Unassembled WGS sequence"/>
</dbReference>
<comment type="caution">
    <text evidence="1">The sequence shown here is derived from an EMBL/GenBank/DDBJ whole genome shotgun (WGS) entry which is preliminary data.</text>
</comment>
<keyword evidence="2" id="KW-1185">Reference proteome</keyword>
<name>A0ABS1NIB9_9ACTN</name>
<evidence type="ECO:0000313" key="2">
    <source>
        <dbReference type="Proteomes" id="UP000634229"/>
    </source>
</evidence>
<proteinExistence type="predicted"/>
<protein>
    <submittedName>
        <fullName evidence="1">Uncharacterized protein</fullName>
    </submittedName>
</protein>
<accession>A0ABS1NIB9</accession>
<gene>
    <name evidence="1" type="ORF">JK363_24470</name>
</gene>
<dbReference type="EMBL" id="JAERRF010000015">
    <property type="protein sequence ID" value="MBL1099766.1"/>
    <property type="molecule type" value="Genomic_DNA"/>
</dbReference>
<evidence type="ECO:0000313" key="1">
    <source>
        <dbReference type="EMBL" id="MBL1099766.1"/>
    </source>
</evidence>